<evidence type="ECO:0000256" key="5">
    <source>
        <dbReference type="ARBA" id="ARBA00022989"/>
    </source>
</evidence>
<evidence type="ECO:0000259" key="11">
    <source>
        <dbReference type="Pfam" id="PF01757"/>
    </source>
</evidence>
<gene>
    <name evidence="12" type="ORF">ERX29_02070</name>
</gene>
<feature type="domain" description="Acyltransferase 3" evidence="11">
    <location>
        <begin position="15"/>
        <end position="325"/>
    </location>
</feature>
<proteinExistence type="inferred from homology"/>
<feature type="transmembrane region" description="Helical" evidence="10">
    <location>
        <begin position="158"/>
        <end position="175"/>
    </location>
</feature>
<keyword evidence="4 10" id="KW-0812">Transmembrane</keyword>
<evidence type="ECO:0000256" key="6">
    <source>
        <dbReference type="ARBA" id="ARBA00023136"/>
    </source>
</evidence>
<dbReference type="GO" id="GO:0005886">
    <property type="term" value="C:plasma membrane"/>
    <property type="evidence" value="ECO:0007669"/>
    <property type="project" value="UniProtKB-SubCell"/>
</dbReference>
<dbReference type="EMBL" id="SCWB01000002">
    <property type="protein sequence ID" value="TDM12811.1"/>
    <property type="molecule type" value="Genomic_DNA"/>
</dbReference>
<protein>
    <recommendedName>
        <fullName evidence="7">Probable poly-beta-1,6-N-acetyl-D-glucosamine export protein</fullName>
    </recommendedName>
    <alternativeName>
        <fullName evidence="9">Biofilm polysaccharide intercellular adhesin export protein</fullName>
    </alternativeName>
    <alternativeName>
        <fullName evidence="8">Intercellular adhesion protein C</fullName>
    </alternativeName>
</protein>
<feature type="transmembrane region" description="Helical" evidence="10">
    <location>
        <begin position="217"/>
        <end position="234"/>
    </location>
</feature>
<keyword evidence="3" id="KW-1003">Cell membrane</keyword>
<dbReference type="AlphaFoldDB" id="A0A4V3BFI3"/>
<name>A0A4V3BFI3_9STAP</name>
<feature type="transmembrane region" description="Helical" evidence="10">
    <location>
        <begin position="92"/>
        <end position="111"/>
    </location>
</feature>
<comment type="subcellular location">
    <subcellularLocation>
        <location evidence="1">Cell membrane</location>
        <topology evidence="1">Multi-pass membrane protein</topology>
    </subcellularLocation>
</comment>
<dbReference type="OrthoDB" id="65129at2"/>
<keyword evidence="13" id="KW-1185">Reference proteome</keyword>
<keyword evidence="5 10" id="KW-1133">Transmembrane helix</keyword>
<evidence type="ECO:0000256" key="2">
    <source>
        <dbReference type="ARBA" id="ARBA00007400"/>
    </source>
</evidence>
<dbReference type="PANTHER" id="PTHR40074">
    <property type="entry name" value="O-ACETYLTRANSFERASE WECH"/>
    <property type="match status" value="1"/>
</dbReference>
<evidence type="ECO:0000256" key="1">
    <source>
        <dbReference type="ARBA" id="ARBA00004651"/>
    </source>
</evidence>
<reference evidence="12 13" key="1">
    <citation type="submission" date="2019-01" db="EMBL/GenBank/DDBJ databases">
        <title>Draft genome sequences of the type strains of six Macrococcus species.</title>
        <authorList>
            <person name="Mazhar S."/>
            <person name="Altermann E."/>
            <person name="Hill C."/>
            <person name="Mcauliffe O."/>
        </authorList>
    </citation>
    <scope>NUCLEOTIDE SEQUENCE [LARGE SCALE GENOMIC DNA]</scope>
    <source>
        <strain evidence="12 13">CCM4815</strain>
    </source>
</reference>
<feature type="transmembrane region" description="Helical" evidence="10">
    <location>
        <begin position="45"/>
        <end position="71"/>
    </location>
</feature>
<feature type="transmembrane region" description="Helical" evidence="10">
    <location>
        <begin position="123"/>
        <end position="146"/>
    </location>
</feature>
<comment type="similarity">
    <text evidence="2">Belongs to the acyltransferase 3 family.</text>
</comment>
<keyword evidence="6 10" id="KW-0472">Membrane</keyword>
<dbReference type="GO" id="GO:0016413">
    <property type="term" value="F:O-acetyltransferase activity"/>
    <property type="evidence" value="ECO:0007669"/>
    <property type="project" value="TreeGrafter"/>
</dbReference>
<organism evidence="12 13">
    <name type="scientific">Macrococcus lamae</name>
    <dbReference type="NCBI Taxonomy" id="198484"/>
    <lineage>
        <taxon>Bacteria</taxon>
        <taxon>Bacillati</taxon>
        <taxon>Bacillota</taxon>
        <taxon>Bacilli</taxon>
        <taxon>Bacillales</taxon>
        <taxon>Staphylococcaceae</taxon>
        <taxon>Macrococcus</taxon>
    </lineage>
</organism>
<evidence type="ECO:0000256" key="7">
    <source>
        <dbReference type="ARBA" id="ARBA00041028"/>
    </source>
</evidence>
<feature type="transmembrane region" description="Helical" evidence="10">
    <location>
        <begin position="312"/>
        <end position="339"/>
    </location>
</feature>
<evidence type="ECO:0000313" key="12">
    <source>
        <dbReference type="EMBL" id="TDM12811.1"/>
    </source>
</evidence>
<comment type="caution">
    <text evidence="12">The sequence shown here is derived from an EMBL/GenBank/DDBJ whole genome shotgun (WGS) entry which is preliminary data.</text>
</comment>
<feature type="transmembrane region" description="Helical" evidence="10">
    <location>
        <begin position="187"/>
        <end position="205"/>
    </location>
</feature>
<evidence type="ECO:0000256" key="9">
    <source>
        <dbReference type="ARBA" id="ARBA00042839"/>
    </source>
</evidence>
<keyword evidence="12" id="KW-0808">Transferase</keyword>
<accession>A0A4V3BFI3</accession>
<evidence type="ECO:0000256" key="4">
    <source>
        <dbReference type="ARBA" id="ARBA00022692"/>
    </source>
</evidence>
<evidence type="ECO:0000313" key="13">
    <source>
        <dbReference type="Proteomes" id="UP000294802"/>
    </source>
</evidence>
<dbReference type="Proteomes" id="UP000294802">
    <property type="component" value="Unassembled WGS sequence"/>
</dbReference>
<feature type="transmembrane region" description="Helical" evidence="10">
    <location>
        <begin position="287"/>
        <end position="306"/>
    </location>
</feature>
<dbReference type="Pfam" id="PF01757">
    <property type="entry name" value="Acyl_transf_3"/>
    <property type="match status" value="1"/>
</dbReference>
<dbReference type="InterPro" id="IPR002656">
    <property type="entry name" value="Acyl_transf_3_dom"/>
</dbReference>
<dbReference type="PANTHER" id="PTHR40074:SF2">
    <property type="entry name" value="O-ACETYLTRANSFERASE WECH"/>
    <property type="match status" value="1"/>
</dbReference>
<evidence type="ECO:0000256" key="8">
    <source>
        <dbReference type="ARBA" id="ARBA00042402"/>
    </source>
</evidence>
<sequence length="360" mass="42189">MKERFNSMKKTYFPEISFVRAIACLLVILTHVTLAYPIEHLNSPTLFTLLINQLARVGTPIFALISGLLLFNSSKNKKLNIKTFYKTRFDKIVIPYLFWTIIYLILVKLTHAQSFQMKDMMRYIFLGEGYVHLYFMVVVIQFYLLFPLITKFINRNNILVVTLITTAFTAGWYLIRNDQPFDLFLHRAFLLNWLAYFFMGGFMALHMDKVKIWCSQHFSSLSIAVLVSIILMLAEMKLPHLYQSDRVANLLFVPVFTAFFMSLFHVKANDRWKSILEYIGDRSMGIYLVHLLVIGVMGNILPASFWNPDFMFIHYILVILCTLAVTEIIVTIPKSYYVFPVSKRITINRQELIKHSFYVR</sequence>
<evidence type="ECO:0000256" key="3">
    <source>
        <dbReference type="ARBA" id="ARBA00022475"/>
    </source>
</evidence>
<dbReference type="GO" id="GO:0009246">
    <property type="term" value="P:enterobacterial common antigen biosynthetic process"/>
    <property type="evidence" value="ECO:0007669"/>
    <property type="project" value="TreeGrafter"/>
</dbReference>
<keyword evidence="12" id="KW-0012">Acyltransferase</keyword>
<feature type="transmembrane region" description="Helical" evidence="10">
    <location>
        <begin position="246"/>
        <end position="266"/>
    </location>
</feature>
<evidence type="ECO:0000256" key="10">
    <source>
        <dbReference type="SAM" id="Phobius"/>
    </source>
</evidence>